<evidence type="ECO:0000313" key="1">
    <source>
        <dbReference type="EMBL" id="EMO61579.1"/>
    </source>
</evidence>
<evidence type="ECO:0000313" key="2">
    <source>
        <dbReference type="Proteomes" id="UP000012159"/>
    </source>
</evidence>
<reference evidence="1 2" key="1">
    <citation type="submission" date="2013-01" db="EMBL/GenBank/DDBJ databases">
        <authorList>
            <person name="Harkins D.M."/>
            <person name="Durkin A.S."/>
            <person name="Brinkac L.M."/>
            <person name="Haft D.H."/>
            <person name="Selengut J.D."/>
            <person name="Sanka R."/>
            <person name="DePew J."/>
            <person name="Purushe J."/>
            <person name="Picardeau M."/>
            <person name="Werts C."/>
            <person name="Goarant C."/>
            <person name="Vinetz J.M."/>
            <person name="Sutton G.G."/>
            <person name="Nierman W.C."/>
            <person name="Fouts D.E."/>
        </authorList>
    </citation>
    <scope>NUCLEOTIDE SEQUENCE [LARGE SCALE GENOMIC DNA]</scope>
    <source>
        <strain evidence="1 2">200901868</strain>
    </source>
</reference>
<dbReference type="EMBL" id="AKWF02000094">
    <property type="protein sequence ID" value="EMO61579.1"/>
    <property type="molecule type" value="Genomic_DNA"/>
</dbReference>
<sequence length="40" mass="4263">MILKNTVPNTVFLIDGAKNTGGGNESASLFIITLPTNTWI</sequence>
<dbReference type="AlphaFoldDB" id="M6W8N8"/>
<accession>M6W8N8</accession>
<organism evidence="1 2">
    <name type="scientific">Leptospira borgpetersenii serovar Pomona str. 200901868</name>
    <dbReference type="NCBI Taxonomy" id="1192866"/>
    <lineage>
        <taxon>Bacteria</taxon>
        <taxon>Pseudomonadati</taxon>
        <taxon>Spirochaetota</taxon>
        <taxon>Spirochaetia</taxon>
        <taxon>Leptospirales</taxon>
        <taxon>Leptospiraceae</taxon>
        <taxon>Leptospira</taxon>
    </lineage>
</organism>
<protein>
    <submittedName>
        <fullName evidence="1">Uncharacterized protein</fullName>
    </submittedName>
</protein>
<name>M6W8N8_LEPBO</name>
<dbReference type="Proteomes" id="UP000012159">
    <property type="component" value="Unassembled WGS sequence"/>
</dbReference>
<comment type="caution">
    <text evidence="1">The sequence shown here is derived from an EMBL/GenBank/DDBJ whole genome shotgun (WGS) entry which is preliminary data.</text>
</comment>
<gene>
    <name evidence="1" type="ORF">LEP1GSC133_0207</name>
</gene>
<proteinExistence type="predicted"/>